<dbReference type="RefSeq" id="WP_116614991.1">
    <property type="nucleotide sequence ID" value="NZ_QEOB01000042.1"/>
</dbReference>
<feature type="region of interest" description="Disordered" evidence="1">
    <location>
        <begin position="115"/>
        <end position="193"/>
    </location>
</feature>
<dbReference type="Proteomes" id="UP000245712">
    <property type="component" value="Unassembled WGS sequence"/>
</dbReference>
<proteinExistence type="predicted"/>
<accession>A0ABX5K9U4</accession>
<evidence type="ECO:0000313" key="3">
    <source>
        <dbReference type="Proteomes" id="UP000245712"/>
    </source>
</evidence>
<comment type="caution">
    <text evidence="2">The sequence shown here is derived from an EMBL/GenBank/DDBJ whole genome shotgun (WGS) entry which is preliminary data.</text>
</comment>
<protein>
    <recommendedName>
        <fullName evidence="4">DUF1376 domain-containing protein</fullName>
    </recommendedName>
</protein>
<feature type="compositionally biased region" description="Basic and acidic residues" evidence="1">
    <location>
        <begin position="115"/>
        <end position="136"/>
    </location>
</feature>
<feature type="compositionally biased region" description="Low complexity" evidence="1">
    <location>
        <begin position="155"/>
        <end position="171"/>
    </location>
</feature>
<reference evidence="2 3" key="1">
    <citation type="submission" date="2018-05" db="EMBL/GenBank/DDBJ databases">
        <title>Genomic Encyclopedia of Type Strains, Phase IV (KMG-V): Genome sequencing to study the core and pangenomes of soil and plant-associated prokaryotes.</title>
        <authorList>
            <person name="Whitman W."/>
        </authorList>
    </citation>
    <scope>NUCLEOTIDE SEQUENCE [LARGE SCALE GENOMIC DNA]</scope>
    <source>
        <strain evidence="2 3">SCZa-39</strain>
    </source>
</reference>
<keyword evidence="3" id="KW-1185">Reference proteome</keyword>
<sequence length="286" mass="31577">MTEVTVRPVPYAADIRSKGWRFELDTEQIEQSDTWVLTPGKLRPWLFMIWVTAWKQTPCGSLPDDNELIAVRIGMEPALFAKNRSVLLRGFWKAEDGRLYHDTITRRVAEMLASRDKDRNRKAEWRKRKEAEKTGKDVVVPGMSHGTDVGHTGESSVSDDTSTSTSTSYSVPNGTDADASGNPSPAKSAEQMTKDELWSAGKSLLMQGGMPAPQCGSFVGKLVKDYGDHIVIEAVRSAVVARPGDAPSFLKATCQTLAGERTRPNKQQQLEAKNREIAQRLAQEGS</sequence>
<gene>
    <name evidence="2" type="ORF">C7402_14259</name>
</gene>
<evidence type="ECO:0000313" key="2">
    <source>
        <dbReference type="EMBL" id="PVX61266.1"/>
    </source>
</evidence>
<name>A0ABX5K9U4_9BURK</name>
<evidence type="ECO:0000256" key="1">
    <source>
        <dbReference type="SAM" id="MobiDB-lite"/>
    </source>
</evidence>
<evidence type="ECO:0008006" key="4">
    <source>
        <dbReference type="Google" id="ProtNLM"/>
    </source>
</evidence>
<dbReference type="EMBL" id="QEOB01000042">
    <property type="protein sequence ID" value="PVX61266.1"/>
    <property type="molecule type" value="Genomic_DNA"/>
</dbReference>
<organism evidence="2 3">
    <name type="scientific">Paraburkholderia unamae</name>
    <dbReference type="NCBI Taxonomy" id="219649"/>
    <lineage>
        <taxon>Bacteria</taxon>
        <taxon>Pseudomonadati</taxon>
        <taxon>Pseudomonadota</taxon>
        <taxon>Betaproteobacteria</taxon>
        <taxon>Burkholderiales</taxon>
        <taxon>Burkholderiaceae</taxon>
        <taxon>Paraburkholderia</taxon>
    </lineage>
</organism>